<reference evidence="13" key="1">
    <citation type="submission" date="2015-12" db="EMBL/GenBank/DDBJ databases">
        <title>De novo transcriptome assembly of four potential Pierce s Disease insect vectors from Arizona vineyards.</title>
        <authorList>
            <person name="Tassone E.E."/>
        </authorList>
    </citation>
    <scope>NUCLEOTIDE SEQUENCE</scope>
</reference>
<evidence type="ECO:0000256" key="1">
    <source>
        <dbReference type="ARBA" id="ARBA00000707"/>
    </source>
</evidence>
<comment type="catalytic activity">
    <reaction evidence="1">
        <text>Thiol-dependent hydrolysis of ester, thioester, amide, peptide and isopeptide bonds formed by the C-terminal Gly of ubiquitin (a 76-residue protein attached to proteins as an intracellular targeting signal).</text>
        <dbReference type="EC" id="3.4.19.12"/>
    </reaction>
</comment>
<evidence type="ECO:0000259" key="12">
    <source>
        <dbReference type="PROSITE" id="PS50957"/>
    </source>
</evidence>
<dbReference type="EC" id="3.4.19.12" evidence="3"/>
<evidence type="ECO:0000256" key="6">
    <source>
        <dbReference type="ARBA" id="ARBA00022786"/>
    </source>
</evidence>
<feature type="active site" evidence="11">
    <location>
        <position position="18"/>
    </location>
</feature>
<accession>A0A1B6DIB6</accession>
<dbReference type="PANTHER" id="PTHR13291">
    <property type="entry name" value="JOSEPHIN 1, 2"/>
    <property type="match status" value="1"/>
</dbReference>
<evidence type="ECO:0000256" key="9">
    <source>
        <dbReference type="ARBA" id="ARBA00069892"/>
    </source>
</evidence>
<dbReference type="GO" id="GO:0016579">
    <property type="term" value="P:protein deubiquitination"/>
    <property type="evidence" value="ECO:0007669"/>
    <property type="project" value="InterPro"/>
</dbReference>
<evidence type="ECO:0000256" key="11">
    <source>
        <dbReference type="PROSITE-ProRule" id="PRU00331"/>
    </source>
</evidence>
<dbReference type="GO" id="GO:0004843">
    <property type="term" value="F:cysteine-type deubiquitinase activity"/>
    <property type="evidence" value="ECO:0007669"/>
    <property type="project" value="UniProtKB-EC"/>
</dbReference>
<dbReference type="EMBL" id="GEDC01011896">
    <property type="protein sequence ID" value="JAS25402.1"/>
    <property type="molecule type" value="Transcribed_RNA"/>
</dbReference>
<feature type="domain" description="Josephin" evidence="12">
    <location>
        <begin position="5"/>
        <end position="183"/>
    </location>
</feature>
<keyword evidence="6" id="KW-0833">Ubl conjugation pathway</keyword>
<keyword evidence="4" id="KW-0963">Cytoplasm</keyword>
<proteinExistence type="predicted"/>
<protein>
    <recommendedName>
        <fullName evidence="9">Josephin-2</fullName>
        <ecNumber evidence="3">3.4.19.12</ecNumber>
    </recommendedName>
    <alternativeName>
        <fullName evidence="10">Josephin domain-containing protein 2</fullName>
    </alternativeName>
</protein>
<dbReference type="Pfam" id="PF02099">
    <property type="entry name" value="Josephin"/>
    <property type="match status" value="1"/>
</dbReference>
<name>A0A1B6DIB6_9HEMI</name>
<comment type="function">
    <text evidence="8">Cleaves 'Lys-63'-linked poly-ubiquitin chains, and with lesser efficiency 'Lys-48'-linked poly-ubiquitin chains (in vitro). May act as a deubiquitinating enzyme.</text>
</comment>
<dbReference type="InterPro" id="IPR006155">
    <property type="entry name" value="Josephin"/>
</dbReference>
<organism evidence="13">
    <name type="scientific">Clastoptera arizonana</name>
    <name type="common">Arizona spittle bug</name>
    <dbReference type="NCBI Taxonomy" id="38151"/>
    <lineage>
        <taxon>Eukaryota</taxon>
        <taxon>Metazoa</taxon>
        <taxon>Ecdysozoa</taxon>
        <taxon>Arthropoda</taxon>
        <taxon>Hexapoda</taxon>
        <taxon>Insecta</taxon>
        <taxon>Pterygota</taxon>
        <taxon>Neoptera</taxon>
        <taxon>Paraneoptera</taxon>
        <taxon>Hemiptera</taxon>
        <taxon>Auchenorrhyncha</taxon>
        <taxon>Cercopoidea</taxon>
        <taxon>Clastopteridae</taxon>
        <taxon>Clastoptera</taxon>
    </lineage>
</organism>
<dbReference type="PANTHER" id="PTHR13291:SF0">
    <property type="entry name" value="JOSEPHIN-LIKE PROTEIN"/>
    <property type="match status" value="1"/>
</dbReference>
<evidence type="ECO:0000313" key="13">
    <source>
        <dbReference type="EMBL" id="JAS25402.1"/>
    </source>
</evidence>
<dbReference type="Gene3D" id="3.90.70.40">
    <property type="match status" value="1"/>
</dbReference>
<dbReference type="InterPro" id="IPR040053">
    <property type="entry name" value="JOSD1/2"/>
</dbReference>
<dbReference type="FunFam" id="3.90.70.40:FF:000003">
    <property type="entry name" value="josephin-2 isoform X1"/>
    <property type="match status" value="1"/>
</dbReference>
<evidence type="ECO:0000256" key="5">
    <source>
        <dbReference type="ARBA" id="ARBA00022670"/>
    </source>
</evidence>
<dbReference type="GO" id="GO:0006508">
    <property type="term" value="P:proteolysis"/>
    <property type="evidence" value="ECO:0007669"/>
    <property type="project" value="UniProtKB-KW"/>
</dbReference>
<keyword evidence="7 11" id="KW-0378">Hydrolase</keyword>
<evidence type="ECO:0000256" key="8">
    <source>
        <dbReference type="ARBA" id="ARBA00058284"/>
    </source>
</evidence>
<dbReference type="PROSITE" id="PS50957">
    <property type="entry name" value="JOSEPHIN"/>
    <property type="match status" value="1"/>
</dbReference>
<evidence type="ECO:0000256" key="2">
    <source>
        <dbReference type="ARBA" id="ARBA00004514"/>
    </source>
</evidence>
<evidence type="ECO:0000256" key="4">
    <source>
        <dbReference type="ARBA" id="ARBA00022490"/>
    </source>
</evidence>
<keyword evidence="5" id="KW-0645">Protease</keyword>
<dbReference type="GO" id="GO:0005829">
    <property type="term" value="C:cytosol"/>
    <property type="evidence" value="ECO:0007669"/>
    <property type="project" value="UniProtKB-SubCell"/>
</dbReference>
<feature type="active site" evidence="11">
    <location>
        <position position="120"/>
    </location>
</feature>
<dbReference type="AlphaFoldDB" id="A0A1B6DIB6"/>
<dbReference type="SMART" id="SM01246">
    <property type="entry name" value="Josephin"/>
    <property type="match status" value="1"/>
</dbReference>
<comment type="subcellular location">
    <subcellularLocation>
        <location evidence="2">Cytoplasm</location>
        <location evidence="2">Cytosol</location>
    </subcellularLocation>
</comment>
<sequence>MKGTNKEIYHEKQVKQLCALHALNNLFQEQGAFNKTALDAICQSLSPNNWINPHRSILGLGNYDVNVIMFALQLKGYEAIWFDKRKDPICLRLENIYGFILNIPSDYKLGFVLLPLRKRHWVTIRQISGAWYNLDSKFEEPQLLGNDEEVKSYLRHELENTAKELFIIVSKEVESRQLWLENSNEINR</sequence>
<feature type="active site" evidence="11">
    <location>
        <position position="135"/>
    </location>
</feature>
<evidence type="ECO:0000256" key="7">
    <source>
        <dbReference type="ARBA" id="ARBA00022801"/>
    </source>
</evidence>
<evidence type="ECO:0000256" key="3">
    <source>
        <dbReference type="ARBA" id="ARBA00012759"/>
    </source>
</evidence>
<gene>
    <name evidence="13" type="ORF">g.4130</name>
</gene>
<evidence type="ECO:0000256" key="10">
    <source>
        <dbReference type="ARBA" id="ARBA00077222"/>
    </source>
</evidence>